<dbReference type="SMART" id="SM00698">
    <property type="entry name" value="MORN"/>
    <property type="match status" value="10"/>
</dbReference>
<evidence type="ECO:0000313" key="10">
    <source>
        <dbReference type="EMBL" id="AWP17436.1"/>
    </source>
</evidence>
<dbReference type="SUPFAM" id="SSF82185">
    <property type="entry name" value="Histone H3 K4-specific methyltransferase SET7/9 N-terminal domain"/>
    <property type="match status" value="3"/>
</dbReference>
<dbReference type="AlphaFoldDB" id="A0A2U9CNW7"/>
<dbReference type="OMA" id="YEGDFVC"/>
<evidence type="ECO:0000313" key="11">
    <source>
        <dbReference type="Proteomes" id="UP000246464"/>
    </source>
</evidence>
<dbReference type="Proteomes" id="UP000246464">
    <property type="component" value="Chromosome 18"/>
</dbReference>
<dbReference type="Gene3D" id="2.20.110.10">
    <property type="entry name" value="Histone H3 K4-specific methyltransferase SET7/9 N-terminal domain"/>
    <property type="match status" value="5"/>
</dbReference>
<dbReference type="PANTHER" id="PTHR46613:SF1">
    <property type="entry name" value="RADIAL SPOKE HEAD 10 HOMOLOG B-RELATED"/>
    <property type="match status" value="1"/>
</dbReference>
<evidence type="ECO:0000256" key="3">
    <source>
        <dbReference type="ARBA" id="ARBA00022490"/>
    </source>
</evidence>
<reference evidence="10 11" key="1">
    <citation type="submission" date="2017-12" db="EMBL/GenBank/DDBJ databases">
        <title>Integrating genomic resources of turbot (Scophthalmus maximus) in depth evaluation of genetic and physical mapping variation across individuals.</title>
        <authorList>
            <person name="Martinez P."/>
        </authorList>
    </citation>
    <scope>NUCLEOTIDE SEQUENCE [LARGE SCALE GENOMIC DNA]</scope>
</reference>
<feature type="region of interest" description="Disordered" evidence="9">
    <location>
        <begin position="601"/>
        <end position="624"/>
    </location>
</feature>
<dbReference type="EMBL" id="CP026260">
    <property type="protein sequence ID" value="AWP17436.1"/>
    <property type="molecule type" value="Genomic_DNA"/>
</dbReference>
<evidence type="ECO:0000256" key="8">
    <source>
        <dbReference type="ARBA" id="ARBA00023273"/>
    </source>
</evidence>
<keyword evidence="6" id="KW-0969">Cilium</keyword>
<dbReference type="Pfam" id="PF02493">
    <property type="entry name" value="MORN"/>
    <property type="match status" value="9"/>
</dbReference>
<feature type="region of interest" description="Disordered" evidence="9">
    <location>
        <begin position="1"/>
        <end position="48"/>
    </location>
</feature>
<dbReference type="InterPro" id="IPR003409">
    <property type="entry name" value="MORN"/>
</dbReference>
<keyword evidence="11" id="KW-1185">Reference proteome</keyword>
<evidence type="ECO:0000256" key="1">
    <source>
        <dbReference type="ARBA" id="ARBA00004230"/>
    </source>
</evidence>
<keyword evidence="8" id="KW-0966">Cell projection</keyword>
<evidence type="ECO:0000256" key="5">
    <source>
        <dbReference type="ARBA" id="ARBA00022846"/>
    </source>
</evidence>
<dbReference type="OrthoDB" id="294378at2759"/>
<evidence type="ECO:0000256" key="7">
    <source>
        <dbReference type="ARBA" id="ARBA00023212"/>
    </source>
</evidence>
<evidence type="ECO:0000256" key="4">
    <source>
        <dbReference type="ARBA" id="ARBA00022737"/>
    </source>
</evidence>
<protein>
    <submittedName>
        <fullName evidence="10">Putative radial spoke head 10-like B</fullName>
    </submittedName>
</protein>
<proteinExistence type="predicted"/>
<dbReference type="STRING" id="52904.ENSSMAP00000016541"/>
<evidence type="ECO:0000256" key="9">
    <source>
        <dbReference type="SAM" id="MobiDB-lite"/>
    </source>
</evidence>
<dbReference type="GO" id="GO:0031514">
    <property type="term" value="C:motile cilium"/>
    <property type="evidence" value="ECO:0007669"/>
    <property type="project" value="UniProtKB-SubCell"/>
</dbReference>
<keyword evidence="7" id="KW-0206">Cytoskeleton</keyword>
<keyword evidence="5" id="KW-0282">Flagellum</keyword>
<accession>A0A2U9CNW7</accession>
<name>A0A2U9CNW7_SCOMX</name>
<keyword evidence="3" id="KW-0963">Cytoplasm</keyword>
<sequence length="714" mass="80616">MTEMPKTAGQGRNRKFPSRSDGSSVNSADIEPNQTDFRGRAGGDELPEVDDMYQLPTLFSLITQRYEGETCEGQLHGNGVASFEGGHTYKGVFAKGLMNGPGVFTWADGLRYEGDFVCNIPMGQGAYTWPNGSSYKGEVYNGIRHGTGSYKCANSGVLYRGQWDQGKRHGKGEVYYNQGESSWYKGDWVKNSREGFGERCYPSGNIYSGEWKNSLRHGEGTMRWLKLGEEYVGMWQEGIQHGRGTHVWILRRVDGSQYSQSNRYTGDFVQGQRHGQGTFFYAGGATYEGEWKNNKKHGEGKFTFKDGHVFEGEFVDDQMKTPSLNGNIAPTPLCGAGVAGSDSDMPLNIECLLDKFPQRKRNTERKQVEFVVMRKDTELRSIYSFYSRLGYDHSPDNTYLLSHLLLWRLLKDCNIHHHDITLTQIARLIKENSTTQIHSPFTPMPLGGLLRCLVIVAYHIYNRDMASNKYLLAACLSKLMTDDVLPNAKNVKGFLFGQPDLSVVAMKYTSRCWEVYQAYSAVHAAPSEDQTMTCRHLLWMFKDLRLLDNKLTTVRLLKIITADSRDPNNLLSCLNLEITFLEFFEVLLCCAEVKCQQVSKSPEESHSLSRSDDEAGDLSEAEDSEKILQTASSLGQSMAECSDTAELSPAQDILESQQEFKTEVNERHQSAGETRGIEAKQETIHQFFNHFFFPAFEHHQLVTENTTEDKHPSN</sequence>
<dbReference type="PANTHER" id="PTHR46613">
    <property type="entry name" value="RADIAL SPOKE HEAD 10 HOMOLOG B-RELATED"/>
    <property type="match status" value="1"/>
</dbReference>
<comment type="subcellular location">
    <subcellularLocation>
        <location evidence="1">Cell projection</location>
        <location evidence="1">Cilium</location>
        <location evidence="1">Flagellum</location>
    </subcellularLocation>
    <subcellularLocation>
        <location evidence="2">Cytoplasm</location>
        <location evidence="2">Cytoskeleton</location>
        <location evidence="2">Cilium axoneme</location>
    </subcellularLocation>
</comment>
<gene>
    <name evidence="10" type="ORF">SMAX5B_020314</name>
</gene>
<keyword evidence="4" id="KW-0677">Repeat</keyword>
<evidence type="ECO:0000256" key="2">
    <source>
        <dbReference type="ARBA" id="ARBA00004430"/>
    </source>
</evidence>
<feature type="compositionally biased region" description="Basic and acidic residues" evidence="9">
    <location>
        <begin position="601"/>
        <end position="613"/>
    </location>
</feature>
<evidence type="ECO:0000256" key="6">
    <source>
        <dbReference type="ARBA" id="ARBA00023069"/>
    </source>
</evidence>
<feature type="compositionally biased region" description="Acidic residues" evidence="9">
    <location>
        <begin position="614"/>
        <end position="623"/>
    </location>
</feature>
<feature type="compositionally biased region" description="Polar residues" evidence="9">
    <location>
        <begin position="20"/>
        <end position="36"/>
    </location>
</feature>
<dbReference type="GO" id="GO:0005930">
    <property type="term" value="C:axoneme"/>
    <property type="evidence" value="ECO:0007669"/>
    <property type="project" value="UniProtKB-SubCell"/>
</dbReference>
<organism evidence="10 11">
    <name type="scientific">Scophthalmus maximus</name>
    <name type="common">Turbot</name>
    <name type="synonym">Psetta maxima</name>
    <dbReference type="NCBI Taxonomy" id="52904"/>
    <lineage>
        <taxon>Eukaryota</taxon>
        <taxon>Metazoa</taxon>
        <taxon>Chordata</taxon>
        <taxon>Craniata</taxon>
        <taxon>Vertebrata</taxon>
        <taxon>Euteleostomi</taxon>
        <taxon>Actinopterygii</taxon>
        <taxon>Neopterygii</taxon>
        <taxon>Teleostei</taxon>
        <taxon>Neoteleostei</taxon>
        <taxon>Acanthomorphata</taxon>
        <taxon>Carangaria</taxon>
        <taxon>Pleuronectiformes</taxon>
        <taxon>Pleuronectoidei</taxon>
        <taxon>Scophthalmidae</taxon>
        <taxon>Scophthalmus</taxon>
    </lineage>
</organism>